<dbReference type="SUPFAM" id="SSF51219">
    <property type="entry name" value="TRAP-like"/>
    <property type="match status" value="1"/>
</dbReference>
<dbReference type="PANTHER" id="PTHR43657">
    <property type="entry name" value="TRYPTOPHAN RNA-BINDING ATTENUATOR PROTEIN-LIKE PROTEIN"/>
    <property type="match status" value="1"/>
</dbReference>
<dbReference type="OrthoDB" id="7592at2157"/>
<dbReference type="RefSeq" id="WP_075049506.1">
    <property type="nucleotide sequence ID" value="NZ_CP006867.1"/>
</dbReference>
<dbReference type="AlphaFoldDB" id="A0A0U3EAT7"/>
<dbReference type="GeneID" id="30679892"/>
<dbReference type="Pfam" id="PF01987">
    <property type="entry name" value="AIM24"/>
    <property type="match status" value="1"/>
</dbReference>
<gene>
    <name evidence="1" type="ORF">EYM_02470</name>
</gene>
<dbReference type="Gene3D" id="3.60.160.10">
    <property type="entry name" value="Mitochondrial biogenesis AIM24"/>
    <property type="match status" value="1"/>
</dbReference>
<dbReference type="STRING" id="940295.EYM_02470"/>
<sequence>MRWSIEGTAYPVIRIDLEEGEKVYAETGAMMMMKGNLKVDTIMIDLQQERSKVKAVLEAIGRKLLSGETIFHNVFEGPGTVWISPSLPGGIKYIESRGDCWIVQDYSYVAHYGDLDLDLAWKGPKGLVLGDLVWLKLCGEGGFWVSSYGDVIEVNVEDEMIIDNMHFVALPDNAQWEVVKFGNLRNFLLGGEGYVVKVRGPTKVYVQTRILPPLAAAIARFMPSKWSELLRLRL</sequence>
<proteinExistence type="predicted"/>
<keyword evidence="2" id="KW-1185">Reference proteome</keyword>
<reference evidence="1 2" key="1">
    <citation type="submission" date="2013-11" db="EMBL/GenBank/DDBJ databases">
        <title>Comparative genomics of Ignicoccus.</title>
        <authorList>
            <person name="Podar M."/>
        </authorList>
    </citation>
    <scope>NUCLEOTIDE SEQUENCE [LARGE SCALE GENOMIC DNA]</scope>
    <source>
        <strain evidence="1 2">DSM 13165</strain>
    </source>
</reference>
<dbReference type="InterPro" id="IPR036983">
    <property type="entry name" value="AIM24_sf"/>
</dbReference>
<dbReference type="NCBIfam" id="TIGR00266">
    <property type="entry name" value="TIGR00266 family protein"/>
    <property type="match status" value="1"/>
</dbReference>
<dbReference type="EMBL" id="CP006867">
    <property type="protein sequence ID" value="ALU11555.1"/>
    <property type="molecule type" value="Genomic_DNA"/>
</dbReference>
<name>A0A0U3EAT7_9CREN</name>
<dbReference type="InterPro" id="IPR002838">
    <property type="entry name" value="AIM24"/>
</dbReference>
<evidence type="ECO:0008006" key="3">
    <source>
        <dbReference type="Google" id="ProtNLM"/>
    </source>
</evidence>
<evidence type="ECO:0000313" key="2">
    <source>
        <dbReference type="Proteomes" id="UP000060778"/>
    </source>
</evidence>
<dbReference type="Proteomes" id="UP000060778">
    <property type="component" value="Chromosome"/>
</dbReference>
<dbReference type="InterPro" id="IPR016031">
    <property type="entry name" value="Trp_RNA-bd_attenuator-like_dom"/>
</dbReference>
<dbReference type="KEGG" id="iis:EYM_02470"/>
<evidence type="ECO:0000313" key="1">
    <source>
        <dbReference type="EMBL" id="ALU11555.1"/>
    </source>
</evidence>
<accession>A0A0U3EAT7</accession>
<dbReference type="PANTHER" id="PTHR43657:SF1">
    <property type="entry name" value="ALTERED INHERITANCE OF MITOCHONDRIA PROTEIN 24, MITOCHONDRIAL"/>
    <property type="match status" value="1"/>
</dbReference>
<protein>
    <recommendedName>
        <fullName evidence="3">TIGR00266 family protein</fullName>
    </recommendedName>
</protein>
<organism evidence="1 2">
    <name type="scientific">Ignicoccus islandicus DSM 13165</name>
    <dbReference type="NCBI Taxonomy" id="940295"/>
    <lineage>
        <taxon>Archaea</taxon>
        <taxon>Thermoproteota</taxon>
        <taxon>Thermoprotei</taxon>
        <taxon>Desulfurococcales</taxon>
        <taxon>Desulfurococcaceae</taxon>
        <taxon>Ignicoccus</taxon>
    </lineage>
</organism>